<dbReference type="AlphaFoldDB" id="A0A8H3EYT6"/>
<name>A0A8H3EYT6_9LECA</name>
<comment type="caution">
    <text evidence="1">The sequence shown here is derived from an EMBL/GenBank/DDBJ whole genome shotgun (WGS) entry which is preliminary data.</text>
</comment>
<protein>
    <submittedName>
        <fullName evidence="1">Uncharacterized protein</fullName>
    </submittedName>
</protein>
<evidence type="ECO:0000313" key="1">
    <source>
        <dbReference type="EMBL" id="CAF9915121.1"/>
    </source>
</evidence>
<proteinExistence type="predicted"/>
<dbReference type="Proteomes" id="UP000664203">
    <property type="component" value="Unassembled WGS sequence"/>
</dbReference>
<keyword evidence="2" id="KW-1185">Reference proteome</keyword>
<dbReference type="OrthoDB" id="5420174at2759"/>
<reference evidence="1" key="1">
    <citation type="submission" date="2021-03" db="EMBL/GenBank/DDBJ databases">
        <authorList>
            <person name="Tagirdzhanova G."/>
        </authorList>
    </citation>
    <scope>NUCLEOTIDE SEQUENCE</scope>
</reference>
<dbReference type="EMBL" id="CAJPDR010000080">
    <property type="protein sequence ID" value="CAF9915121.1"/>
    <property type="molecule type" value="Genomic_DNA"/>
</dbReference>
<sequence length="287" mass="31683">MAAVEVIGEHLALGDFTGRIPAQGWSQSDTVISLSTQGLAENSIQRRYAIWGIFKALGQMVQEKNFRSAIFRLEWRGTLVGKVAFYPADPVGVDAGGQPTNINRLSFLPPPNGTDTRDSALYDPTDVEDLGLEANFFWLGPPTQPLDFYGIFMNLLGVLMQAAEQSENRIIRETYTTSVGHGVQITIFAGSSSKPPTRRPFLTYRWIIKTVALIPRILAPMAVSDAFRIEMLLYKVPFGMILVEPVRSMTVLTSSNIQESANMSPSSIEARDVQLKGIRGESEVRAE</sequence>
<gene>
    <name evidence="1" type="ORF">ALECFALPRED_009986</name>
</gene>
<evidence type="ECO:0000313" key="2">
    <source>
        <dbReference type="Proteomes" id="UP000664203"/>
    </source>
</evidence>
<organism evidence="1 2">
    <name type="scientific">Alectoria fallacina</name>
    <dbReference type="NCBI Taxonomy" id="1903189"/>
    <lineage>
        <taxon>Eukaryota</taxon>
        <taxon>Fungi</taxon>
        <taxon>Dikarya</taxon>
        <taxon>Ascomycota</taxon>
        <taxon>Pezizomycotina</taxon>
        <taxon>Lecanoromycetes</taxon>
        <taxon>OSLEUM clade</taxon>
        <taxon>Lecanoromycetidae</taxon>
        <taxon>Lecanorales</taxon>
        <taxon>Lecanorineae</taxon>
        <taxon>Parmeliaceae</taxon>
        <taxon>Alectoria</taxon>
    </lineage>
</organism>
<accession>A0A8H3EYT6</accession>